<evidence type="ECO:0000256" key="9">
    <source>
        <dbReference type="ARBA" id="ARBA00022840"/>
    </source>
</evidence>
<dbReference type="GO" id="GO:0004820">
    <property type="term" value="F:glycine-tRNA ligase activity"/>
    <property type="evidence" value="ECO:0007669"/>
    <property type="project" value="UniProtKB-EC"/>
</dbReference>
<dbReference type="Gene3D" id="3.30.40.230">
    <property type="match status" value="1"/>
</dbReference>
<evidence type="ECO:0000313" key="16">
    <source>
        <dbReference type="EMBL" id="KAH7170502.1"/>
    </source>
</evidence>
<proteinExistence type="inferred from homology"/>
<evidence type="ECO:0000256" key="2">
    <source>
        <dbReference type="ARBA" id="ARBA00008226"/>
    </source>
</evidence>
<dbReference type="CDD" id="cd00858">
    <property type="entry name" value="GlyRS_anticodon"/>
    <property type="match status" value="1"/>
</dbReference>
<dbReference type="GO" id="GO:0005524">
    <property type="term" value="F:ATP binding"/>
    <property type="evidence" value="ECO:0007669"/>
    <property type="project" value="UniProtKB-KW"/>
</dbReference>
<evidence type="ECO:0000313" key="17">
    <source>
        <dbReference type="Proteomes" id="UP000738349"/>
    </source>
</evidence>
<dbReference type="Pfam" id="PF03129">
    <property type="entry name" value="HGTP_anticodon"/>
    <property type="match status" value="1"/>
</dbReference>
<dbReference type="GO" id="GO:0016740">
    <property type="term" value="F:transferase activity"/>
    <property type="evidence" value="ECO:0007669"/>
    <property type="project" value="UniProtKB-KW"/>
</dbReference>
<sequence length="744" mass="83614">MKPIRLASLSAPFATSSLTSISTAAFTPSVSTHYPLLLTLHQFRACAARRPPRFTCSRHFATSRPLRAFQVQHQQKLKQDAMSSPATTLKGQPLDKGILDNILRRRLFYTPSFEIYGGVGGLYDYGPPGCSLQANIVDVWRKHFILEEDMLEVDTTALTPHEVLKTSGHVDKFADWMCKDPKNGDILRADHFVEGILEARLNGNKEARGLKVEEKEEDPKKKKRKAKTEAVKLEDAVVQEYEEVLAKIDNYDGPELGQLIKKYDLKNPATGVQPSEPVAFNLMFQTAIGPSSNLAGYLRPETAQGQFLNFAKLLEFNQSQMPFASACIGKSYRNEISPRAGLLRVREFLMAEIEHFVDPEGGKKHTRFHEVEDVELVLLDRDTQLSGKTETKKVKIGEAVKTRLVDNETLGYFIARIHLFMKRIGVDESKMRFRQHMANEMAHYATDCWDCELFTTSGWIECVGCADRSAYDLTVHANKTGAPLVVRERREEPLVVEEWQVDIEKKKFGPLFKKDAKTVEAALDSTTQEQREKLAKELNETGKITLEVAGVADGKVEVGKDSITIEFRKRVENTREYTPNVIEPSFGIGRILYSLMEHCFWTRGNEGGDEARGVLSFPPTVAPTKVLIVPLSSNEKFRPLLKTLSQRLRTAGISNRIDDSSATIGKRYSRNDELGTPLGITIDFQTVQDGSLTLRDRDSTTQVRADEDKIIEAIKSLVDGQKSWADIEAELPKFEGQEVEVASR</sequence>
<evidence type="ECO:0000256" key="10">
    <source>
        <dbReference type="ARBA" id="ARBA00022917"/>
    </source>
</evidence>
<dbReference type="EMBL" id="JAGMUV010000002">
    <property type="protein sequence ID" value="KAH7170502.1"/>
    <property type="molecule type" value="Genomic_DNA"/>
</dbReference>
<comment type="catalytic activity">
    <reaction evidence="13">
        <text>2 ATP + H(+) = P(1),P(4)-bis(5'-adenosyl) tetraphosphate + diphosphate</text>
        <dbReference type="Rhea" id="RHEA:34935"/>
        <dbReference type="ChEBI" id="CHEBI:15378"/>
        <dbReference type="ChEBI" id="CHEBI:30616"/>
        <dbReference type="ChEBI" id="CHEBI:33019"/>
        <dbReference type="ChEBI" id="CHEBI:58141"/>
    </reaction>
</comment>
<dbReference type="Proteomes" id="UP000738349">
    <property type="component" value="Unassembled WGS sequence"/>
</dbReference>
<dbReference type="PRINTS" id="PR01043">
    <property type="entry name" value="TRNASYNTHGLY"/>
</dbReference>
<keyword evidence="9" id="KW-0067">ATP-binding</keyword>
<gene>
    <name evidence="16" type="ORF">EDB81DRAFT_708739</name>
</gene>
<dbReference type="SUPFAM" id="SSF52954">
    <property type="entry name" value="Class II aaRS ABD-related"/>
    <property type="match status" value="1"/>
</dbReference>
<evidence type="ECO:0000256" key="1">
    <source>
        <dbReference type="ARBA" id="ARBA00004496"/>
    </source>
</evidence>
<dbReference type="InterPro" id="IPR027031">
    <property type="entry name" value="Gly-tRNA_synthase/POLG2"/>
</dbReference>
<evidence type="ECO:0000259" key="15">
    <source>
        <dbReference type="PROSITE" id="PS50862"/>
    </source>
</evidence>
<dbReference type="NCBIfam" id="NF003211">
    <property type="entry name" value="PRK04173.1"/>
    <property type="match status" value="1"/>
</dbReference>
<dbReference type="InterPro" id="IPR004154">
    <property type="entry name" value="Anticodon-bd"/>
</dbReference>
<dbReference type="NCBIfam" id="TIGR00389">
    <property type="entry name" value="glyS_dimeric"/>
    <property type="match status" value="1"/>
</dbReference>
<dbReference type="Gene3D" id="3.30.930.10">
    <property type="entry name" value="Bira Bifunctional Protein, Domain 2"/>
    <property type="match status" value="1"/>
</dbReference>
<keyword evidence="6" id="KW-0436">Ligase</keyword>
<keyword evidence="17" id="KW-1185">Reference proteome</keyword>
<evidence type="ECO:0000256" key="12">
    <source>
        <dbReference type="ARBA" id="ARBA00030057"/>
    </source>
</evidence>
<dbReference type="OrthoDB" id="57698at2759"/>
<evidence type="ECO:0000256" key="3">
    <source>
        <dbReference type="ARBA" id="ARBA00011738"/>
    </source>
</evidence>
<keyword evidence="10" id="KW-0648">Protein biosynthesis</keyword>
<dbReference type="Gene3D" id="3.30.720.200">
    <property type="match status" value="1"/>
</dbReference>
<dbReference type="PROSITE" id="PS50862">
    <property type="entry name" value="AA_TRNA_LIGASE_II"/>
    <property type="match status" value="1"/>
</dbReference>
<dbReference type="FunFam" id="3.40.50.800:FF:000004">
    <property type="entry name" value="Glycine--tRNA ligase 2"/>
    <property type="match status" value="1"/>
</dbReference>
<dbReference type="FunFam" id="3.30.40.230:FF:000002">
    <property type="entry name" value="Glycyl-tRNA synthetase 1"/>
    <property type="match status" value="1"/>
</dbReference>
<evidence type="ECO:0000256" key="13">
    <source>
        <dbReference type="ARBA" id="ARBA00051967"/>
    </source>
</evidence>
<evidence type="ECO:0000256" key="8">
    <source>
        <dbReference type="ARBA" id="ARBA00022741"/>
    </source>
</evidence>
<dbReference type="InterPro" id="IPR006195">
    <property type="entry name" value="aa-tRNA-synth_II"/>
</dbReference>
<comment type="similarity">
    <text evidence="2">Belongs to the class-II aminoacyl-tRNA synthetase family.</text>
</comment>
<dbReference type="InterPro" id="IPR033731">
    <property type="entry name" value="GlyRS-like_core"/>
</dbReference>
<comment type="function">
    <text evidence="14">Catalyzes the ATP-dependent ligation of glycine to the 3'-end of its cognate tRNA, via the formation of an aminoacyl-adenylate intermediate (Gly-AMP). Also produces diadenosine tetraphosphate (Ap4A), a universal pleiotropic signaling molecule needed for cell regulation pathways, by direct condensation of 2 ATPs. Thereby, may play a special role in Ap4A homeostasis.</text>
</comment>
<organism evidence="16 17">
    <name type="scientific">Dactylonectria macrodidyma</name>
    <dbReference type="NCBI Taxonomy" id="307937"/>
    <lineage>
        <taxon>Eukaryota</taxon>
        <taxon>Fungi</taxon>
        <taxon>Dikarya</taxon>
        <taxon>Ascomycota</taxon>
        <taxon>Pezizomycotina</taxon>
        <taxon>Sordariomycetes</taxon>
        <taxon>Hypocreomycetidae</taxon>
        <taxon>Hypocreales</taxon>
        <taxon>Nectriaceae</taxon>
        <taxon>Dactylonectria</taxon>
    </lineage>
</organism>
<evidence type="ECO:0000256" key="7">
    <source>
        <dbReference type="ARBA" id="ARBA00022679"/>
    </source>
</evidence>
<dbReference type="FunFam" id="3.30.720.200:FF:000001">
    <property type="entry name" value="Glycine--tRNA ligase 2"/>
    <property type="match status" value="1"/>
</dbReference>
<comment type="subcellular location">
    <subcellularLocation>
        <location evidence="1">Cytoplasm</location>
    </subcellularLocation>
</comment>
<comment type="caution">
    <text evidence="16">The sequence shown here is derived from an EMBL/GenBank/DDBJ whole genome shotgun (WGS) entry which is preliminary data.</text>
</comment>
<dbReference type="AlphaFoldDB" id="A0A9P9FP37"/>
<evidence type="ECO:0000256" key="5">
    <source>
        <dbReference type="ARBA" id="ARBA00022490"/>
    </source>
</evidence>
<keyword evidence="5" id="KW-0963">Cytoplasm</keyword>
<keyword evidence="8" id="KW-0547">Nucleotide-binding</keyword>
<dbReference type="EC" id="6.1.1.14" evidence="4"/>
<dbReference type="FunFam" id="3.30.930.10:FF:000010">
    <property type="entry name" value="Glycyl-tRNA synthetase 1"/>
    <property type="match status" value="1"/>
</dbReference>
<evidence type="ECO:0000256" key="6">
    <source>
        <dbReference type="ARBA" id="ARBA00022598"/>
    </source>
</evidence>
<comment type="subunit">
    <text evidence="3">Homodimer.</text>
</comment>
<dbReference type="GO" id="GO:0005739">
    <property type="term" value="C:mitochondrion"/>
    <property type="evidence" value="ECO:0007669"/>
    <property type="project" value="TreeGrafter"/>
</dbReference>
<dbReference type="GO" id="GO:0070150">
    <property type="term" value="P:mitochondrial glycyl-tRNA aminoacylation"/>
    <property type="evidence" value="ECO:0007669"/>
    <property type="project" value="TreeGrafter"/>
</dbReference>
<keyword evidence="11" id="KW-0030">Aminoacyl-tRNA synthetase</keyword>
<keyword evidence="7" id="KW-0808">Transferase</keyword>
<feature type="domain" description="Aminoacyl-transfer RNA synthetases class-II family profile" evidence="15">
    <location>
        <begin position="232"/>
        <end position="630"/>
    </location>
</feature>
<dbReference type="InterPro" id="IPR036621">
    <property type="entry name" value="Anticodon-bd_dom_sf"/>
</dbReference>
<accession>A0A9P9FP37</accession>
<dbReference type="InterPro" id="IPR002315">
    <property type="entry name" value="tRNA-synt_gly"/>
</dbReference>
<dbReference type="PANTHER" id="PTHR10745:SF0">
    <property type="entry name" value="GLYCINE--TRNA LIGASE"/>
    <property type="match status" value="1"/>
</dbReference>
<evidence type="ECO:0000256" key="4">
    <source>
        <dbReference type="ARBA" id="ARBA00012829"/>
    </source>
</evidence>
<reference evidence="16" key="1">
    <citation type="journal article" date="2021" name="Nat. Commun.">
        <title>Genetic determinants of endophytism in the Arabidopsis root mycobiome.</title>
        <authorList>
            <person name="Mesny F."/>
            <person name="Miyauchi S."/>
            <person name="Thiergart T."/>
            <person name="Pickel B."/>
            <person name="Atanasova L."/>
            <person name="Karlsson M."/>
            <person name="Huettel B."/>
            <person name="Barry K.W."/>
            <person name="Haridas S."/>
            <person name="Chen C."/>
            <person name="Bauer D."/>
            <person name="Andreopoulos W."/>
            <person name="Pangilinan J."/>
            <person name="LaButti K."/>
            <person name="Riley R."/>
            <person name="Lipzen A."/>
            <person name="Clum A."/>
            <person name="Drula E."/>
            <person name="Henrissat B."/>
            <person name="Kohler A."/>
            <person name="Grigoriev I.V."/>
            <person name="Martin F.M."/>
            <person name="Hacquard S."/>
        </authorList>
    </citation>
    <scope>NUCLEOTIDE SEQUENCE</scope>
    <source>
        <strain evidence="16">MPI-CAGE-AT-0147</strain>
    </source>
</reference>
<dbReference type="CDD" id="cd00774">
    <property type="entry name" value="GlyRS-like_core"/>
    <property type="match status" value="1"/>
</dbReference>
<protein>
    <recommendedName>
        <fullName evidence="4">glycine--tRNA ligase</fullName>
        <ecNumber evidence="4">6.1.1.14</ecNumber>
    </recommendedName>
    <alternativeName>
        <fullName evidence="12">Diadenosine tetraphosphate synthetase</fullName>
    </alternativeName>
</protein>
<dbReference type="InterPro" id="IPR045864">
    <property type="entry name" value="aa-tRNA-synth_II/BPL/LPL"/>
</dbReference>
<dbReference type="PANTHER" id="PTHR10745">
    <property type="entry name" value="GLYCYL-TRNA SYNTHETASE/DNA POLYMERASE SUBUNIT GAMMA-2"/>
    <property type="match status" value="1"/>
</dbReference>
<dbReference type="SUPFAM" id="SSF55681">
    <property type="entry name" value="Class II aaRS and biotin synthetases"/>
    <property type="match status" value="1"/>
</dbReference>
<name>A0A9P9FP37_9HYPO</name>
<evidence type="ECO:0000256" key="11">
    <source>
        <dbReference type="ARBA" id="ARBA00023146"/>
    </source>
</evidence>
<dbReference type="Gene3D" id="3.40.50.800">
    <property type="entry name" value="Anticodon-binding domain"/>
    <property type="match status" value="1"/>
</dbReference>
<evidence type="ECO:0000256" key="14">
    <source>
        <dbReference type="ARBA" id="ARBA00058014"/>
    </source>
</evidence>